<keyword evidence="12 15" id="KW-0482">Metalloprotease</keyword>
<evidence type="ECO:0000256" key="14">
    <source>
        <dbReference type="ARBA" id="ARBA00061570"/>
    </source>
</evidence>
<keyword evidence="11 15" id="KW-1133">Transmembrane helix</keyword>
<dbReference type="InterPro" id="IPR003593">
    <property type="entry name" value="AAA+_ATPase"/>
</dbReference>
<dbReference type="HAMAP" id="MF_01458">
    <property type="entry name" value="FtsH"/>
    <property type="match status" value="1"/>
</dbReference>
<dbReference type="InterPro" id="IPR003960">
    <property type="entry name" value="ATPase_AAA_CS"/>
</dbReference>
<comment type="similarity">
    <text evidence="16">Belongs to the AAA ATPase family.</text>
</comment>
<dbReference type="Gene3D" id="1.20.58.760">
    <property type="entry name" value="Peptidase M41"/>
    <property type="match status" value="1"/>
</dbReference>
<feature type="region of interest" description="Disordered" evidence="17">
    <location>
        <begin position="1"/>
        <end position="31"/>
    </location>
</feature>
<dbReference type="GO" id="GO:0005886">
    <property type="term" value="C:plasma membrane"/>
    <property type="evidence" value="ECO:0007669"/>
    <property type="project" value="UniProtKB-SubCell"/>
</dbReference>
<evidence type="ECO:0000313" key="20">
    <source>
        <dbReference type="Proteomes" id="UP000317977"/>
    </source>
</evidence>
<keyword evidence="6 15" id="KW-0479">Metal-binding</keyword>
<dbReference type="AlphaFoldDB" id="A0A5C6F709"/>
<dbReference type="GO" id="GO:0005524">
    <property type="term" value="F:ATP binding"/>
    <property type="evidence" value="ECO:0007669"/>
    <property type="project" value="UniProtKB-UniRule"/>
</dbReference>
<feature type="binding site" evidence="15">
    <location>
        <position position="476"/>
    </location>
    <ligand>
        <name>Zn(2+)</name>
        <dbReference type="ChEBI" id="CHEBI:29105"/>
        <note>catalytic</note>
    </ligand>
</feature>
<dbReference type="Pfam" id="PF06480">
    <property type="entry name" value="FtsH_ext"/>
    <property type="match status" value="1"/>
</dbReference>
<dbReference type="SMART" id="SM00382">
    <property type="entry name" value="AAA"/>
    <property type="match status" value="1"/>
</dbReference>
<dbReference type="GO" id="GO:0004222">
    <property type="term" value="F:metalloendopeptidase activity"/>
    <property type="evidence" value="ECO:0007669"/>
    <property type="project" value="InterPro"/>
</dbReference>
<keyword evidence="9 15" id="KW-0862">Zinc</keyword>
<dbReference type="Gene3D" id="1.10.8.60">
    <property type="match status" value="1"/>
</dbReference>
<feature type="domain" description="AAA+ ATPase" evidence="18">
    <location>
        <begin position="243"/>
        <end position="382"/>
    </location>
</feature>
<keyword evidence="4 15" id="KW-0645">Protease</keyword>
<proteinExistence type="inferred from homology"/>
<evidence type="ECO:0000256" key="4">
    <source>
        <dbReference type="ARBA" id="ARBA00022670"/>
    </source>
</evidence>
<evidence type="ECO:0000256" key="5">
    <source>
        <dbReference type="ARBA" id="ARBA00022692"/>
    </source>
</evidence>
<evidence type="ECO:0000256" key="11">
    <source>
        <dbReference type="ARBA" id="ARBA00022989"/>
    </source>
</evidence>
<comment type="subunit">
    <text evidence="15">Homohexamer.</text>
</comment>
<gene>
    <name evidence="19" type="primary">ftsH_1</name>
    <name evidence="15" type="synonym">ftsH</name>
    <name evidence="19" type="ORF">Poly59_04000</name>
</gene>
<dbReference type="InterPro" id="IPR027417">
    <property type="entry name" value="P-loop_NTPase"/>
</dbReference>
<feature type="transmembrane region" description="Helical" evidence="15">
    <location>
        <begin position="34"/>
        <end position="51"/>
    </location>
</feature>
<dbReference type="RefSeq" id="WP_146532387.1">
    <property type="nucleotide sequence ID" value="NZ_SJPX01000001.1"/>
</dbReference>
<protein>
    <recommendedName>
        <fullName evidence="15">ATP-dependent zinc metalloprotease FtsH</fullName>
        <ecNumber evidence="15">3.4.24.-</ecNumber>
    </recommendedName>
</protein>
<feature type="binding site" evidence="15">
    <location>
        <position position="548"/>
    </location>
    <ligand>
        <name>Zn(2+)</name>
        <dbReference type="ChEBI" id="CHEBI:29105"/>
        <note>catalytic</note>
    </ligand>
</feature>
<reference evidence="19 20" key="1">
    <citation type="submission" date="2019-02" db="EMBL/GenBank/DDBJ databases">
        <title>Deep-cultivation of Planctomycetes and their phenomic and genomic characterization uncovers novel biology.</title>
        <authorList>
            <person name="Wiegand S."/>
            <person name="Jogler M."/>
            <person name="Boedeker C."/>
            <person name="Pinto D."/>
            <person name="Vollmers J."/>
            <person name="Rivas-Marin E."/>
            <person name="Kohn T."/>
            <person name="Peeters S.H."/>
            <person name="Heuer A."/>
            <person name="Rast P."/>
            <person name="Oberbeckmann S."/>
            <person name="Bunk B."/>
            <person name="Jeske O."/>
            <person name="Meyerdierks A."/>
            <person name="Storesund J.E."/>
            <person name="Kallscheuer N."/>
            <person name="Luecker S."/>
            <person name="Lage O.M."/>
            <person name="Pohl T."/>
            <person name="Merkel B.J."/>
            <person name="Hornburger P."/>
            <person name="Mueller R.-W."/>
            <person name="Bruemmer F."/>
            <person name="Labrenz M."/>
            <person name="Spormann A.M."/>
            <person name="Op Den Camp H."/>
            <person name="Overmann J."/>
            <person name="Amann R."/>
            <person name="Jetten M.S.M."/>
            <person name="Mascher T."/>
            <person name="Medema M.H."/>
            <person name="Devos D.P."/>
            <person name="Kaster A.-K."/>
            <person name="Ovreas L."/>
            <person name="Rohde M."/>
            <person name="Galperin M.Y."/>
            <person name="Jogler C."/>
        </authorList>
    </citation>
    <scope>NUCLEOTIDE SEQUENCE [LARGE SCALE GENOMIC DNA]</scope>
    <source>
        <strain evidence="19 20">Poly59</strain>
    </source>
</reference>
<dbReference type="GO" id="GO:0004176">
    <property type="term" value="F:ATP-dependent peptidase activity"/>
    <property type="evidence" value="ECO:0007669"/>
    <property type="project" value="InterPro"/>
</dbReference>
<evidence type="ECO:0000256" key="13">
    <source>
        <dbReference type="ARBA" id="ARBA00023136"/>
    </source>
</evidence>
<dbReference type="FunFam" id="1.10.8.60:FF:000001">
    <property type="entry name" value="ATP-dependent zinc metalloprotease FtsH"/>
    <property type="match status" value="1"/>
</dbReference>
<keyword evidence="20" id="KW-1185">Reference proteome</keyword>
<keyword evidence="10 15" id="KW-0067">ATP-binding</keyword>
<dbReference type="PANTHER" id="PTHR23076">
    <property type="entry name" value="METALLOPROTEASE M41 FTSH"/>
    <property type="match status" value="1"/>
</dbReference>
<accession>A0A5C6F709</accession>
<dbReference type="Proteomes" id="UP000317977">
    <property type="component" value="Unassembled WGS sequence"/>
</dbReference>
<dbReference type="Pfam" id="PF17862">
    <property type="entry name" value="AAA_lid_3"/>
    <property type="match status" value="1"/>
</dbReference>
<dbReference type="FunFam" id="3.40.50.300:FF:000001">
    <property type="entry name" value="ATP-dependent zinc metalloprotease FtsH"/>
    <property type="match status" value="1"/>
</dbReference>
<comment type="subcellular location">
    <subcellularLocation>
        <location evidence="15">Cell membrane</location>
        <topology evidence="15">Multi-pass membrane protein</topology>
        <orientation evidence="15">Cytoplasmic side</orientation>
    </subcellularLocation>
    <subcellularLocation>
        <location evidence="1">Membrane</location>
    </subcellularLocation>
</comment>
<keyword evidence="8 15" id="KW-0378">Hydrolase</keyword>
<keyword evidence="5 15" id="KW-0812">Transmembrane</keyword>
<evidence type="ECO:0000256" key="15">
    <source>
        <dbReference type="HAMAP-Rule" id="MF_01458"/>
    </source>
</evidence>
<evidence type="ECO:0000259" key="18">
    <source>
        <dbReference type="SMART" id="SM00382"/>
    </source>
</evidence>
<evidence type="ECO:0000256" key="6">
    <source>
        <dbReference type="ARBA" id="ARBA00022723"/>
    </source>
</evidence>
<dbReference type="NCBIfam" id="TIGR01241">
    <property type="entry name" value="FtsH_fam"/>
    <property type="match status" value="1"/>
</dbReference>
<feature type="transmembrane region" description="Helical" evidence="15">
    <location>
        <begin position="156"/>
        <end position="177"/>
    </location>
</feature>
<evidence type="ECO:0000256" key="10">
    <source>
        <dbReference type="ARBA" id="ARBA00022840"/>
    </source>
</evidence>
<dbReference type="GO" id="GO:0016887">
    <property type="term" value="F:ATP hydrolysis activity"/>
    <property type="evidence" value="ECO:0007669"/>
    <property type="project" value="UniProtKB-UniRule"/>
</dbReference>
<keyword evidence="7 15" id="KW-0547">Nucleotide-binding</keyword>
<evidence type="ECO:0000256" key="2">
    <source>
        <dbReference type="ARBA" id="ARBA00010044"/>
    </source>
</evidence>
<dbReference type="InterPro" id="IPR005936">
    <property type="entry name" value="FtsH"/>
</dbReference>
<dbReference type="PANTHER" id="PTHR23076:SF97">
    <property type="entry name" value="ATP-DEPENDENT ZINC METALLOPROTEASE YME1L1"/>
    <property type="match status" value="1"/>
</dbReference>
<dbReference type="SUPFAM" id="SSF140990">
    <property type="entry name" value="FtsH protease domain-like"/>
    <property type="match status" value="1"/>
</dbReference>
<evidence type="ECO:0000256" key="9">
    <source>
        <dbReference type="ARBA" id="ARBA00022833"/>
    </source>
</evidence>
<evidence type="ECO:0000256" key="1">
    <source>
        <dbReference type="ARBA" id="ARBA00004370"/>
    </source>
</evidence>
<dbReference type="CDD" id="cd19501">
    <property type="entry name" value="RecA-like_FtsH"/>
    <property type="match status" value="1"/>
</dbReference>
<dbReference type="GO" id="GO:0030163">
    <property type="term" value="P:protein catabolic process"/>
    <property type="evidence" value="ECO:0007669"/>
    <property type="project" value="UniProtKB-UniRule"/>
</dbReference>
<evidence type="ECO:0000256" key="17">
    <source>
        <dbReference type="SAM" id="MobiDB-lite"/>
    </source>
</evidence>
<comment type="similarity">
    <text evidence="2 15">In the C-terminal section; belongs to the peptidase M41 family.</text>
</comment>
<comment type="caution">
    <text evidence="19">The sequence shown here is derived from an EMBL/GenBank/DDBJ whole genome shotgun (WGS) entry which is preliminary data.</text>
</comment>
<evidence type="ECO:0000256" key="16">
    <source>
        <dbReference type="RuleBase" id="RU003651"/>
    </source>
</evidence>
<comment type="function">
    <text evidence="15">Acts as a processive, ATP-dependent zinc metallopeptidase for both cytoplasmic and membrane proteins. Plays a role in the quality control of integral membrane proteins.</text>
</comment>
<dbReference type="InterPro" id="IPR037219">
    <property type="entry name" value="Peptidase_M41-like"/>
</dbReference>
<dbReference type="InterPro" id="IPR003959">
    <property type="entry name" value="ATPase_AAA_core"/>
</dbReference>
<dbReference type="SUPFAM" id="SSF52540">
    <property type="entry name" value="P-loop containing nucleoside triphosphate hydrolases"/>
    <property type="match status" value="1"/>
</dbReference>
<feature type="binding site" evidence="15">
    <location>
        <position position="472"/>
    </location>
    <ligand>
        <name>Zn(2+)</name>
        <dbReference type="ChEBI" id="CHEBI:29105"/>
        <note>catalytic</note>
    </ligand>
</feature>
<keyword evidence="3 15" id="KW-1003">Cell membrane</keyword>
<feature type="compositionally biased region" description="Basic and acidic residues" evidence="17">
    <location>
        <begin position="1"/>
        <end position="18"/>
    </location>
</feature>
<organism evidence="19 20">
    <name type="scientific">Rubripirellula reticaptiva</name>
    <dbReference type="NCBI Taxonomy" id="2528013"/>
    <lineage>
        <taxon>Bacteria</taxon>
        <taxon>Pseudomonadati</taxon>
        <taxon>Planctomycetota</taxon>
        <taxon>Planctomycetia</taxon>
        <taxon>Pirellulales</taxon>
        <taxon>Pirellulaceae</taxon>
        <taxon>Rubripirellula</taxon>
    </lineage>
</organism>
<dbReference type="EMBL" id="SJPX01000001">
    <property type="protein sequence ID" value="TWU57493.1"/>
    <property type="molecule type" value="Genomic_DNA"/>
</dbReference>
<dbReference type="GO" id="GO:0008270">
    <property type="term" value="F:zinc ion binding"/>
    <property type="evidence" value="ECO:0007669"/>
    <property type="project" value="UniProtKB-UniRule"/>
</dbReference>
<feature type="binding site" evidence="15">
    <location>
        <begin position="251"/>
        <end position="258"/>
    </location>
    <ligand>
        <name>ATP</name>
        <dbReference type="ChEBI" id="CHEBI:30616"/>
    </ligand>
</feature>
<evidence type="ECO:0000256" key="12">
    <source>
        <dbReference type="ARBA" id="ARBA00023049"/>
    </source>
</evidence>
<dbReference type="InterPro" id="IPR041569">
    <property type="entry name" value="AAA_lid_3"/>
</dbReference>
<evidence type="ECO:0000256" key="7">
    <source>
        <dbReference type="ARBA" id="ARBA00022741"/>
    </source>
</evidence>
<sequence>MDKKSDDQSPKNNVRDRVNGTPGPENQPNRRNNNSLLIALILAALVLMLFYNRSEERSLVSASFFQHELERGNVENILIGEQQVFGTFVTRPEAPPVEVDGKEEVRKGEDGEPEKYLKKFAFNRSTDAGWVVQLQSQLEKANIDYGYLAKDNTEQVLYFLLMVGLPLGVLLFLFMMLRRSRGDMMGGGFLSGFSKSPAKRFEATDKMVTFDEVAGLEGVKADLQEIVEFLKTPEKFQKLGGRVPKGVLLNGPPGTGKTLLARAVAGEAGVPFYSVNGSEFIQMFVGVGASRVRDLFKTAKENSPAIIFIDEIDAVGRQRGAGLGGGHDEREQTLNQILGEMDGFSGNQAVIVVAATNRPDVLDPALLRPGRFDRHITVGRPTMKGREAIFKVHVRDVPLADDVDLHRLAAGTVGLTGADIRNMVNEAALWAARQDKKVVDMDDFDNARDKILMGAKREEVLQDSEKEKTAYHEAGHTLTAWHLDGANVVHKVTIIPRGRALGVTQYVPNEDRLSISKRELDHQLIVLLGGRAAEKIVYNETTVGAENDLERATSIARRMVTHWGMSAKIGPVSYKTSDEDPFLGREIHQTRQFSERTQELVDEEVARILMEADQKAEQLLREHRGELESITRSLLEHEELGEAELTEILGLSIQVRNRNSDGAAQTPEPDSAADSAS</sequence>
<keyword evidence="13 15" id="KW-0472">Membrane</keyword>
<dbReference type="Gene3D" id="3.40.50.300">
    <property type="entry name" value="P-loop containing nucleotide triphosphate hydrolases"/>
    <property type="match status" value="1"/>
</dbReference>
<dbReference type="OrthoDB" id="9809379at2"/>
<evidence type="ECO:0000256" key="3">
    <source>
        <dbReference type="ARBA" id="ARBA00022475"/>
    </source>
</evidence>
<name>A0A5C6F709_9BACT</name>
<comment type="cofactor">
    <cofactor evidence="15">
        <name>Zn(2+)</name>
        <dbReference type="ChEBI" id="CHEBI:29105"/>
    </cofactor>
    <text evidence="15">Binds 1 zinc ion per subunit.</text>
</comment>
<evidence type="ECO:0000256" key="8">
    <source>
        <dbReference type="ARBA" id="ARBA00022801"/>
    </source>
</evidence>
<evidence type="ECO:0000313" key="19">
    <source>
        <dbReference type="EMBL" id="TWU57493.1"/>
    </source>
</evidence>
<dbReference type="InterPro" id="IPR011546">
    <property type="entry name" value="Pept_M41_FtsH_extracell"/>
</dbReference>
<dbReference type="FunFam" id="1.20.58.760:FF:000001">
    <property type="entry name" value="ATP-dependent zinc metalloprotease FtsH"/>
    <property type="match status" value="1"/>
</dbReference>
<dbReference type="InterPro" id="IPR000642">
    <property type="entry name" value="Peptidase_M41"/>
</dbReference>
<dbReference type="Pfam" id="PF00004">
    <property type="entry name" value="AAA"/>
    <property type="match status" value="1"/>
</dbReference>
<dbReference type="PROSITE" id="PS00674">
    <property type="entry name" value="AAA"/>
    <property type="match status" value="1"/>
</dbReference>
<dbReference type="EC" id="3.4.24.-" evidence="15"/>
<dbReference type="Pfam" id="PF01434">
    <property type="entry name" value="Peptidase_M41"/>
    <property type="match status" value="1"/>
</dbReference>
<dbReference type="GO" id="GO:0006508">
    <property type="term" value="P:proteolysis"/>
    <property type="evidence" value="ECO:0007669"/>
    <property type="project" value="UniProtKB-KW"/>
</dbReference>
<comment type="similarity">
    <text evidence="14 15">In the central section; belongs to the AAA ATPase family.</text>
</comment>
<feature type="active site" evidence="15">
    <location>
        <position position="473"/>
    </location>
</feature>